<dbReference type="PANTHER" id="PTHR12537:SF12">
    <property type="entry name" value="MATERNAL PROTEIN PUMILIO"/>
    <property type="match status" value="1"/>
</dbReference>
<dbReference type="SMART" id="SM00025">
    <property type="entry name" value="Pumilio"/>
    <property type="match status" value="2"/>
</dbReference>
<sequence>MCPPKHSINVVIEHGLPEDRERIVRSLQGNILKYAQDKFASNVIKKCLVFGTLEQKNALIDEVCADNGSGSPPLLEMIKDPFGNKVVQKMLNVADSARRRKMIVALLEYLANGLSKKSFIAYRTAFKQKQRAAPNNERIHNGIPPLLMIE</sequence>
<dbReference type="PROSITE" id="PS50303">
    <property type="entry name" value="PUM_HD"/>
    <property type="match status" value="1"/>
</dbReference>
<protein>
    <submittedName>
        <fullName evidence="7">PUM-HD domain-containing protein</fullName>
    </submittedName>
</protein>
<dbReference type="GO" id="GO:0010608">
    <property type="term" value="P:post-transcriptional regulation of gene expression"/>
    <property type="evidence" value="ECO:0007669"/>
    <property type="project" value="TreeGrafter"/>
</dbReference>
<keyword evidence="1" id="KW-0217">Developmental protein</keyword>
<dbReference type="GO" id="GO:0003730">
    <property type="term" value="F:mRNA 3'-UTR binding"/>
    <property type="evidence" value="ECO:0007669"/>
    <property type="project" value="TreeGrafter"/>
</dbReference>
<dbReference type="GO" id="GO:0030154">
    <property type="term" value="P:cell differentiation"/>
    <property type="evidence" value="ECO:0007669"/>
    <property type="project" value="UniProtKB-KW"/>
</dbReference>
<dbReference type="Pfam" id="PF00806">
    <property type="entry name" value="PUF"/>
    <property type="match status" value="3"/>
</dbReference>
<dbReference type="PROSITE" id="PS50302">
    <property type="entry name" value="PUM"/>
    <property type="match status" value="2"/>
</dbReference>
<dbReference type="GO" id="GO:0005634">
    <property type="term" value="C:nucleus"/>
    <property type="evidence" value="ECO:0007669"/>
    <property type="project" value="TreeGrafter"/>
</dbReference>
<keyword evidence="2" id="KW-0677">Repeat</keyword>
<dbReference type="WBParaSite" id="Gr19_v10_g6377.t1">
    <property type="protein sequence ID" value="Gr19_v10_g6377.t1"/>
    <property type="gene ID" value="Gr19_v10_g6377"/>
</dbReference>
<dbReference type="GO" id="GO:0005737">
    <property type="term" value="C:cytoplasm"/>
    <property type="evidence" value="ECO:0007669"/>
    <property type="project" value="TreeGrafter"/>
</dbReference>
<feature type="repeat" description="Pumilio" evidence="4">
    <location>
        <begin position="26"/>
        <end position="61"/>
    </location>
</feature>
<evidence type="ECO:0000256" key="4">
    <source>
        <dbReference type="PROSITE-ProRule" id="PRU00317"/>
    </source>
</evidence>
<keyword evidence="3" id="KW-0221">Differentiation</keyword>
<dbReference type="Gene3D" id="1.25.10.10">
    <property type="entry name" value="Leucine-rich Repeat Variant"/>
    <property type="match status" value="1"/>
</dbReference>
<organism evidence="6 7">
    <name type="scientific">Globodera rostochiensis</name>
    <name type="common">Golden nematode worm</name>
    <name type="synonym">Heterodera rostochiensis</name>
    <dbReference type="NCBI Taxonomy" id="31243"/>
    <lineage>
        <taxon>Eukaryota</taxon>
        <taxon>Metazoa</taxon>
        <taxon>Ecdysozoa</taxon>
        <taxon>Nematoda</taxon>
        <taxon>Chromadorea</taxon>
        <taxon>Rhabditida</taxon>
        <taxon>Tylenchina</taxon>
        <taxon>Tylenchomorpha</taxon>
        <taxon>Tylenchoidea</taxon>
        <taxon>Heteroderidae</taxon>
        <taxon>Heteroderinae</taxon>
        <taxon>Globodera</taxon>
    </lineage>
</organism>
<dbReference type="InterPro" id="IPR011989">
    <property type="entry name" value="ARM-like"/>
</dbReference>
<evidence type="ECO:0000256" key="1">
    <source>
        <dbReference type="ARBA" id="ARBA00022473"/>
    </source>
</evidence>
<dbReference type="InterPro" id="IPR033133">
    <property type="entry name" value="PUM-HD"/>
</dbReference>
<evidence type="ECO:0000256" key="3">
    <source>
        <dbReference type="ARBA" id="ARBA00022782"/>
    </source>
</evidence>
<dbReference type="InterPro" id="IPR001313">
    <property type="entry name" value="Pumilio_RNA-bd_rpt"/>
</dbReference>
<dbReference type="AlphaFoldDB" id="A0A914I0K8"/>
<reference evidence="7" key="1">
    <citation type="submission" date="2022-11" db="UniProtKB">
        <authorList>
            <consortium name="WormBaseParasite"/>
        </authorList>
    </citation>
    <scope>IDENTIFICATION</scope>
</reference>
<proteinExistence type="predicted"/>
<evidence type="ECO:0000313" key="7">
    <source>
        <dbReference type="WBParaSite" id="Gr19_v10_g6377.t1"/>
    </source>
</evidence>
<name>A0A914I0K8_GLORO</name>
<evidence type="ECO:0000256" key="2">
    <source>
        <dbReference type="ARBA" id="ARBA00022737"/>
    </source>
</evidence>
<keyword evidence="6" id="KW-1185">Reference proteome</keyword>
<evidence type="ECO:0000313" key="6">
    <source>
        <dbReference type="Proteomes" id="UP000887572"/>
    </source>
</evidence>
<feature type="domain" description="PUM-HD" evidence="5">
    <location>
        <begin position="1"/>
        <end position="133"/>
    </location>
</feature>
<accession>A0A914I0K8</accession>
<dbReference type="SUPFAM" id="SSF48371">
    <property type="entry name" value="ARM repeat"/>
    <property type="match status" value="1"/>
</dbReference>
<dbReference type="InterPro" id="IPR016024">
    <property type="entry name" value="ARM-type_fold"/>
</dbReference>
<dbReference type="Proteomes" id="UP000887572">
    <property type="component" value="Unplaced"/>
</dbReference>
<evidence type="ECO:0000259" key="5">
    <source>
        <dbReference type="PROSITE" id="PS50303"/>
    </source>
</evidence>
<feature type="repeat" description="Pumilio" evidence="4">
    <location>
        <begin position="69"/>
        <end position="105"/>
    </location>
</feature>
<dbReference type="PANTHER" id="PTHR12537">
    <property type="entry name" value="RNA BINDING PROTEIN PUMILIO-RELATED"/>
    <property type="match status" value="1"/>
</dbReference>